<evidence type="ECO:0000313" key="3">
    <source>
        <dbReference type="Proteomes" id="UP001142400"/>
    </source>
</evidence>
<reference evidence="2" key="1">
    <citation type="submission" date="2022-06" db="EMBL/GenBank/DDBJ databases">
        <title>WGS of actinobacteria.</title>
        <authorList>
            <person name="Thawai C."/>
        </authorList>
    </citation>
    <scope>NUCLEOTIDE SEQUENCE</scope>
    <source>
        <strain evidence="2">DSM 42010</strain>
    </source>
</reference>
<evidence type="ECO:0000313" key="2">
    <source>
        <dbReference type="EMBL" id="MCQ8831856.1"/>
    </source>
</evidence>
<comment type="caution">
    <text evidence="2">The sequence shown here is derived from an EMBL/GenBank/DDBJ whole genome shotgun (WGS) entry which is preliminary data.</text>
</comment>
<proteinExistence type="predicted"/>
<gene>
    <name evidence="2" type="ORF">NQU54_22970</name>
</gene>
<dbReference type="RefSeq" id="WP_257632734.1">
    <property type="nucleotide sequence ID" value="NZ_JANIIC010000027.1"/>
</dbReference>
<feature type="coiled-coil region" evidence="1">
    <location>
        <begin position="25"/>
        <end position="66"/>
    </location>
</feature>
<dbReference type="AlphaFoldDB" id="A0A9X2LXM2"/>
<keyword evidence="1" id="KW-0175">Coiled coil</keyword>
<dbReference type="Proteomes" id="UP001142400">
    <property type="component" value="Unassembled WGS sequence"/>
</dbReference>
<evidence type="ECO:0000256" key="1">
    <source>
        <dbReference type="SAM" id="Coils"/>
    </source>
</evidence>
<name>A0A9X2LXM2_STRMQ</name>
<protein>
    <submittedName>
        <fullName evidence="2">Uncharacterized protein</fullName>
    </submittedName>
</protein>
<accession>A0A9X2LXM2</accession>
<organism evidence="2 3">
    <name type="scientific">Streptomyces malaysiensis subsp. samsunensis</name>
    <dbReference type="NCBI Taxonomy" id="459658"/>
    <lineage>
        <taxon>Bacteria</taxon>
        <taxon>Bacillati</taxon>
        <taxon>Actinomycetota</taxon>
        <taxon>Actinomycetes</taxon>
        <taxon>Kitasatosporales</taxon>
        <taxon>Streptomycetaceae</taxon>
        <taxon>Streptomyces</taxon>
        <taxon>Streptomyces violaceusniger group</taxon>
    </lineage>
</organism>
<keyword evidence="3" id="KW-1185">Reference proteome</keyword>
<sequence length="97" mass="11029">MNPTAPLSPEREAEIRSERYTVRSLASADAALDDVLAELDRVRAERDELKKRVAELETHAFEAEYQGESDAKRRLARCKHCSGTRFDAVHAEWGESR</sequence>
<dbReference type="EMBL" id="JANIIC010000027">
    <property type="protein sequence ID" value="MCQ8831856.1"/>
    <property type="molecule type" value="Genomic_DNA"/>
</dbReference>